<accession>A0ABN7NY41</accession>
<evidence type="ECO:0000259" key="1">
    <source>
        <dbReference type="Pfam" id="PF21149"/>
    </source>
</evidence>
<gene>
    <name evidence="2" type="ORF">TPAB3V08_LOCUS5032</name>
</gene>
<evidence type="ECO:0000313" key="2">
    <source>
        <dbReference type="EMBL" id="CAG2058057.1"/>
    </source>
</evidence>
<feature type="domain" description="Fatty acid synthase pseudo-KR" evidence="1">
    <location>
        <begin position="48"/>
        <end position="96"/>
    </location>
</feature>
<reference evidence="2" key="1">
    <citation type="submission" date="2021-03" db="EMBL/GenBank/DDBJ databases">
        <authorList>
            <person name="Tran Van P."/>
        </authorList>
    </citation>
    <scope>NUCLEOTIDE SEQUENCE</scope>
</reference>
<dbReference type="InterPro" id="IPR049391">
    <property type="entry name" value="FAS_pseudo-KR"/>
</dbReference>
<comment type="caution">
    <text evidence="2">The sequence shown here is derived from an EMBL/GenBank/DDBJ whole genome shotgun (WGS) entry which is preliminary data.</text>
</comment>
<evidence type="ECO:0000313" key="3">
    <source>
        <dbReference type="Proteomes" id="UP001153148"/>
    </source>
</evidence>
<organism evidence="2 3">
    <name type="scientific">Timema podura</name>
    <name type="common">Walking stick</name>
    <dbReference type="NCBI Taxonomy" id="61482"/>
    <lineage>
        <taxon>Eukaryota</taxon>
        <taxon>Metazoa</taxon>
        <taxon>Ecdysozoa</taxon>
        <taxon>Arthropoda</taxon>
        <taxon>Hexapoda</taxon>
        <taxon>Insecta</taxon>
        <taxon>Pterygota</taxon>
        <taxon>Neoptera</taxon>
        <taxon>Polyneoptera</taxon>
        <taxon>Phasmatodea</taxon>
        <taxon>Timematodea</taxon>
        <taxon>Timematoidea</taxon>
        <taxon>Timematidae</taxon>
        <taxon>Timema</taxon>
    </lineage>
</organism>
<proteinExistence type="predicted"/>
<sequence>MWYTHIVQTQPLHTTLTRTPLIYVRMSPLHALTVLSPSQQQAVLPTSHNKFRYIFILDKNAPKFSLNKDFYRQQLIQDLLVNFYENGSWGSFRQLPIDELREFSPQNGLLPELR</sequence>
<name>A0ABN7NY41_TIMPD</name>
<dbReference type="Proteomes" id="UP001153148">
    <property type="component" value="Unassembled WGS sequence"/>
</dbReference>
<dbReference type="Pfam" id="PF21149">
    <property type="entry name" value="FAS_pseudo-KR"/>
    <property type="match status" value="1"/>
</dbReference>
<protein>
    <recommendedName>
        <fullName evidence="1">Fatty acid synthase pseudo-KR domain-containing protein</fullName>
    </recommendedName>
</protein>
<dbReference type="EMBL" id="CAJPIN010006542">
    <property type="protein sequence ID" value="CAG2058057.1"/>
    <property type="molecule type" value="Genomic_DNA"/>
</dbReference>
<keyword evidence="3" id="KW-1185">Reference proteome</keyword>
<dbReference type="Gene3D" id="3.40.50.720">
    <property type="entry name" value="NAD(P)-binding Rossmann-like Domain"/>
    <property type="match status" value="1"/>
</dbReference>